<dbReference type="SUPFAM" id="SSF55874">
    <property type="entry name" value="ATPase domain of HSP90 chaperone/DNA topoisomerase II/histidine kinase"/>
    <property type="match status" value="1"/>
</dbReference>
<sequence>MAGDGDDEETLLDEPVTVANLAELRGHVLGLARRAGLPEERAQDFVLAVYEAVTNAVKHAGGGGQLAVVRDDQRRLIADVHDAGPGMPYSVTITLPPPTAAGGRGLWLASSLVDHSTSAARRRVRRCAWRCPSRRTDRQSSPVSVRCRATSRSLVLVAWLARTSSTNAWSAVSR</sequence>
<proteinExistence type="predicted"/>
<reference evidence="3" key="1">
    <citation type="submission" date="2021-01" db="EMBL/GenBank/DDBJ databases">
        <title>Whole genome shotgun sequence of Virgisporangium ochraceum NBRC 16418.</title>
        <authorList>
            <person name="Komaki H."/>
            <person name="Tamura T."/>
        </authorList>
    </citation>
    <scope>NUCLEOTIDE SEQUENCE</scope>
    <source>
        <strain evidence="3">NBRC 16418</strain>
    </source>
</reference>
<dbReference type="Proteomes" id="UP000635606">
    <property type="component" value="Unassembled WGS sequence"/>
</dbReference>
<keyword evidence="4" id="KW-1185">Reference proteome</keyword>
<dbReference type="PANTHER" id="PTHR35526">
    <property type="entry name" value="ANTI-SIGMA-F FACTOR RSBW-RELATED"/>
    <property type="match status" value="1"/>
</dbReference>
<dbReference type="CDD" id="cd16936">
    <property type="entry name" value="HATPase_RsbW-like"/>
    <property type="match status" value="1"/>
</dbReference>
<dbReference type="RefSeq" id="WP_203934369.1">
    <property type="nucleotide sequence ID" value="NZ_BOPH01000140.1"/>
</dbReference>
<evidence type="ECO:0000313" key="4">
    <source>
        <dbReference type="Proteomes" id="UP000635606"/>
    </source>
</evidence>
<dbReference type="EMBL" id="BOPH01000140">
    <property type="protein sequence ID" value="GIJ74567.1"/>
    <property type="molecule type" value="Genomic_DNA"/>
</dbReference>
<keyword evidence="1" id="KW-0418">Kinase</keyword>
<protein>
    <recommendedName>
        <fullName evidence="2">Histidine kinase/HSP90-like ATPase domain-containing protein</fullName>
    </recommendedName>
</protein>
<evidence type="ECO:0000313" key="3">
    <source>
        <dbReference type="EMBL" id="GIJ74567.1"/>
    </source>
</evidence>
<gene>
    <name evidence="3" type="ORF">Voc01_094840</name>
</gene>
<evidence type="ECO:0000256" key="1">
    <source>
        <dbReference type="ARBA" id="ARBA00022527"/>
    </source>
</evidence>
<feature type="domain" description="Histidine kinase/HSP90-like ATPase" evidence="2">
    <location>
        <begin position="17"/>
        <end position="117"/>
    </location>
</feature>
<name>A0A8J4A2D9_9ACTN</name>
<accession>A0A8J4A2D9</accession>
<dbReference type="InterPro" id="IPR003594">
    <property type="entry name" value="HATPase_dom"/>
</dbReference>
<comment type="caution">
    <text evidence="3">The sequence shown here is derived from an EMBL/GenBank/DDBJ whole genome shotgun (WGS) entry which is preliminary data.</text>
</comment>
<dbReference type="Gene3D" id="3.30.565.10">
    <property type="entry name" value="Histidine kinase-like ATPase, C-terminal domain"/>
    <property type="match status" value="1"/>
</dbReference>
<keyword evidence="1" id="KW-0723">Serine/threonine-protein kinase</keyword>
<dbReference type="GO" id="GO:0004674">
    <property type="term" value="F:protein serine/threonine kinase activity"/>
    <property type="evidence" value="ECO:0007669"/>
    <property type="project" value="UniProtKB-KW"/>
</dbReference>
<keyword evidence="1" id="KW-0808">Transferase</keyword>
<dbReference type="PANTHER" id="PTHR35526:SF3">
    <property type="entry name" value="ANTI-SIGMA-F FACTOR RSBW"/>
    <property type="match status" value="1"/>
</dbReference>
<organism evidence="3 4">
    <name type="scientific">Virgisporangium ochraceum</name>
    <dbReference type="NCBI Taxonomy" id="65505"/>
    <lineage>
        <taxon>Bacteria</taxon>
        <taxon>Bacillati</taxon>
        <taxon>Actinomycetota</taxon>
        <taxon>Actinomycetes</taxon>
        <taxon>Micromonosporales</taxon>
        <taxon>Micromonosporaceae</taxon>
        <taxon>Virgisporangium</taxon>
    </lineage>
</organism>
<dbReference type="Pfam" id="PF13581">
    <property type="entry name" value="HATPase_c_2"/>
    <property type="match status" value="1"/>
</dbReference>
<dbReference type="InterPro" id="IPR050267">
    <property type="entry name" value="Anti-sigma-factor_SerPK"/>
</dbReference>
<dbReference type="InterPro" id="IPR036890">
    <property type="entry name" value="HATPase_C_sf"/>
</dbReference>
<evidence type="ECO:0000259" key="2">
    <source>
        <dbReference type="Pfam" id="PF13581"/>
    </source>
</evidence>
<dbReference type="AlphaFoldDB" id="A0A8J4A2D9"/>